<evidence type="ECO:0000259" key="1">
    <source>
        <dbReference type="Pfam" id="PF08450"/>
    </source>
</evidence>
<dbReference type="PANTHER" id="PTHR31460:SF3">
    <property type="entry name" value="MESOCENTIN"/>
    <property type="match status" value="1"/>
</dbReference>
<keyword evidence="3" id="KW-1185">Reference proteome</keyword>
<dbReference type="Gene3D" id="2.120.10.30">
    <property type="entry name" value="TolB, C-terminal domain"/>
    <property type="match status" value="1"/>
</dbReference>
<sequence length="332" mass="34902">MSHKPRRSIATLATACGHAGEQAITPAAAEKPQLATAYTLPSDRAYPESITVDAKTGATYVSSYLTGEVFRAAPNTDAAEIFLPAGAEGRNTANGVKVDPAGRLWVIDSTKGVAVYDTSTRALLAQFAATGTDRFFVNDLVFTPDGTAYLTDSVRPVLYRVTPAQFDTARANGGHGDLIAAFDLGSALAPHAPDAYNLNGVVADAAGRYLLVVDMTGGDLYRVSLAPGDNAPIRRVTLRGDDLKGTDGMELRGETLWAAQNSANAISRWHIGDDGASATEEQRFTDPGLAIPTSLVHRGDELLVAASQFDKGGPFGPGTPNRPFRVLKVSGI</sequence>
<name>A0A3A4L2Q2_9NOCA</name>
<feature type="domain" description="SMP-30/Gluconolactonase/LRE-like region" evidence="1">
    <location>
        <begin position="47"/>
        <end position="269"/>
    </location>
</feature>
<dbReference type="SUPFAM" id="SSF63829">
    <property type="entry name" value="Calcium-dependent phosphotriesterase"/>
    <property type="match status" value="1"/>
</dbReference>
<comment type="caution">
    <text evidence="2">The sequence shown here is derived from an EMBL/GenBank/DDBJ whole genome shotgun (WGS) entry which is preliminary data.</text>
</comment>
<dbReference type="InterPro" id="IPR011042">
    <property type="entry name" value="6-blade_b-propeller_TolB-like"/>
</dbReference>
<dbReference type="AlphaFoldDB" id="A0A3A4L2Q2"/>
<accession>A0A3A4L2Q2</accession>
<protein>
    <submittedName>
        <fullName evidence="2">Superoxide dismutase</fullName>
    </submittedName>
</protein>
<dbReference type="EMBL" id="QZFU01000016">
    <property type="protein sequence ID" value="RJO76653.1"/>
    <property type="molecule type" value="Genomic_DNA"/>
</dbReference>
<dbReference type="Proteomes" id="UP000266677">
    <property type="component" value="Unassembled WGS sequence"/>
</dbReference>
<evidence type="ECO:0000313" key="2">
    <source>
        <dbReference type="EMBL" id="RJO76653.1"/>
    </source>
</evidence>
<dbReference type="Pfam" id="PF08450">
    <property type="entry name" value="SGL"/>
    <property type="match status" value="1"/>
</dbReference>
<dbReference type="InterPro" id="IPR053224">
    <property type="entry name" value="Sensory_adhesion_molecule"/>
</dbReference>
<dbReference type="InterPro" id="IPR013658">
    <property type="entry name" value="SGL"/>
</dbReference>
<gene>
    <name evidence="2" type="ORF">D5S18_10270</name>
</gene>
<proteinExistence type="predicted"/>
<organism evidence="2 3">
    <name type="scientific">Nocardia panacis</name>
    <dbReference type="NCBI Taxonomy" id="2340916"/>
    <lineage>
        <taxon>Bacteria</taxon>
        <taxon>Bacillati</taxon>
        <taxon>Actinomycetota</taxon>
        <taxon>Actinomycetes</taxon>
        <taxon>Mycobacteriales</taxon>
        <taxon>Nocardiaceae</taxon>
        <taxon>Nocardia</taxon>
    </lineage>
</organism>
<dbReference type="RefSeq" id="WP_120039575.1">
    <property type="nucleotide sequence ID" value="NZ_QZFU01000016.1"/>
</dbReference>
<evidence type="ECO:0000313" key="3">
    <source>
        <dbReference type="Proteomes" id="UP000266677"/>
    </source>
</evidence>
<dbReference type="OrthoDB" id="504981at2"/>
<dbReference type="PANTHER" id="PTHR31460">
    <property type="match status" value="1"/>
</dbReference>
<reference evidence="2 3" key="1">
    <citation type="submission" date="2018-09" db="EMBL/GenBank/DDBJ databases">
        <title>YIM PH21274 draft genome.</title>
        <authorList>
            <person name="Miao C."/>
        </authorList>
    </citation>
    <scope>NUCLEOTIDE SEQUENCE [LARGE SCALE GENOMIC DNA]</scope>
    <source>
        <strain evidence="2 3">YIM PH 21724</strain>
    </source>
</reference>